<dbReference type="AlphaFoldDB" id="A0A521F0R4"/>
<evidence type="ECO:0000256" key="2">
    <source>
        <dbReference type="ARBA" id="ARBA00023125"/>
    </source>
</evidence>
<gene>
    <name evidence="5" type="ORF">SAMN06265173_12229</name>
</gene>
<dbReference type="InterPro" id="IPR050204">
    <property type="entry name" value="AraC_XylS_family_regulators"/>
</dbReference>
<evidence type="ECO:0000256" key="1">
    <source>
        <dbReference type="ARBA" id="ARBA00023015"/>
    </source>
</evidence>
<keyword evidence="3" id="KW-0804">Transcription</keyword>
<reference evidence="5 6" key="1">
    <citation type="submission" date="2017-05" db="EMBL/GenBank/DDBJ databases">
        <authorList>
            <person name="Varghese N."/>
            <person name="Submissions S."/>
        </authorList>
    </citation>
    <scope>NUCLEOTIDE SEQUENCE [LARGE SCALE GENOMIC DNA]</scope>
    <source>
        <strain evidence="5 6">DSM 29506</strain>
    </source>
</reference>
<protein>
    <submittedName>
        <fullName evidence="5">AraC-type DNA-binding protein</fullName>
    </submittedName>
</protein>
<dbReference type="Gene3D" id="1.10.10.60">
    <property type="entry name" value="Homeodomain-like"/>
    <property type="match status" value="2"/>
</dbReference>
<dbReference type="Pfam" id="PF12833">
    <property type="entry name" value="HTH_18"/>
    <property type="match status" value="1"/>
</dbReference>
<keyword evidence="2 5" id="KW-0238">DNA-binding</keyword>
<dbReference type="PANTHER" id="PTHR46796">
    <property type="entry name" value="HTH-TYPE TRANSCRIPTIONAL ACTIVATOR RHAS-RELATED"/>
    <property type="match status" value="1"/>
</dbReference>
<name>A0A521F0R4_9RHOB</name>
<dbReference type="SMART" id="SM00342">
    <property type="entry name" value="HTH_ARAC"/>
    <property type="match status" value="1"/>
</dbReference>
<dbReference type="InterPro" id="IPR009057">
    <property type="entry name" value="Homeodomain-like_sf"/>
</dbReference>
<evidence type="ECO:0000256" key="3">
    <source>
        <dbReference type="ARBA" id="ARBA00023163"/>
    </source>
</evidence>
<dbReference type="PROSITE" id="PS01124">
    <property type="entry name" value="HTH_ARAC_FAMILY_2"/>
    <property type="match status" value="1"/>
</dbReference>
<keyword evidence="6" id="KW-1185">Reference proteome</keyword>
<evidence type="ECO:0000313" key="5">
    <source>
        <dbReference type="EMBL" id="SMO89697.1"/>
    </source>
</evidence>
<dbReference type="PANTHER" id="PTHR46796:SF2">
    <property type="entry name" value="TRANSCRIPTIONAL REGULATORY PROTEIN"/>
    <property type="match status" value="1"/>
</dbReference>
<dbReference type="OrthoDB" id="9805730at2"/>
<keyword evidence="1" id="KW-0805">Transcription regulation</keyword>
<sequence length="270" mass="30555">MNTPWNPSVLMIGRERLFYSGLAGNSKKPRNLGSFSLYCATEGTFQIAIGVGEWAECEVALVAPYQSHRLVSPTGAIHNLGFEPESLSPAAQVRLGELVQNPDSRKRVLTRVREQRDQLGQVLSQGFMTAEFDWLFLGERLEARQMEPRITSILELMCNDLEDCTVSAEDYAREIFLSPSRFLHLFKLNTGVSFRSLRMWKRARRFLDHASGDNSLTDVALDLGYPDSSHFSHSIRRTYGLKPRSIRQGSRHLKVYPGANYTLAPENWAS</sequence>
<dbReference type="RefSeq" id="WP_142494198.1">
    <property type="nucleotide sequence ID" value="NZ_FXTO01000022.1"/>
</dbReference>
<dbReference type="Proteomes" id="UP000316030">
    <property type="component" value="Unassembled WGS sequence"/>
</dbReference>
<dbReference type="GO" id="GO:0003700">
    <property type="term" value="F:DNA-binding transcription factor activity"/>
    <property type="evidence" value="ECO:0007669"/>
    <property type="project" value="InterPro"/>
</dbReference>
<accession>A0A521F0R4</accession>
<dbReference type="EMBL" id="FXTO01000022">
    <property type="protein sequence ID" value="SMO89697.1"/>
    <property type="molecule type" value="Genomic_DNA"/>
</dbReference>
<dbReference type="SUPFAM" id="SSF46689">
    <property type="entry name" value="Homeodomain-like"/>
    <property type="match status" value="1"/>
</dbReference>
<organism evidence="5 6">
    <name type="scientific">Thalassovita litoralis</name>
    <dbReference type="NCBI Taxonomy" id="1010611"/>
    <lineage>
        <taxon>Bacteria</taxon>
        <taxon>Pseudomonadati</taxon>
        <taxon>Pseudomonadota</taxon>
        <taxon>Alphaproteobacteria</taxon>
        <taxon>Rhodobacterales</taxon>
        <taxon>Roseobacteraceae</taxon>
        <taxon>Thalassovita</taxon>
    </lineage>
</organism>
<feature type="domain" description="HTH araC/xylS-type" evidence="4">
    <location>
        <begin position="151"/>
        <end position="249"/>
    </location>
</feature>
<dbReference type="InterPro" id="IPR018060">
    <property type="entry name" value="HTH_AraC"/>
</dbReference>
<evidence type="ECO:0000313" key="6">
    <source>
        <dbReference type="Proteomes" id="UP000316030"/>
    </source>
</evidence>
<dbReference type="GO" id="GO:0043565">
    <property type="term" value="F:sequence-specific DNA binding"/>
    <property type="evidence" value="ECO:0007669"/>
    <property type="project" value="InterPro"/>
</dbReference>
<proteinExistence type="predicted"/>
<evidence type="ECO:0000259" key="4">
    <source>
        <dbReference type="PROSITE" id="PS01124"/>
    </source>
</evidence>